<evidence type="ECO:0000256" key="1">
    <source>
        <dbReference type="SAM" id="SignalP"/>
    </source>
</evidence>
<reference evidence="2 3" key="1">
    <citation type="journal article" date="2024" name="Commun. Biol.">
        <title>Comparative genomic analysis of thermophilic fungi reveals convergent evolutionary adaptations and gene losses.</title>
        <authorList>
            <person name="Steindorff A.S."/>
            <person name="Aguilar-Pontes M.V."/>
            <person name="Robinson A.J."/>
            <person name="Andreopoulos B."/>
            <person name="LaButti K."/>
            <person name="Kuo A."/>
            <person name="Mondo S."/>
            <person name="Riley R."/>
            <person name="Otillar R."/>
            <person name="Haridas S."/>
            <person name="Lipzen A."/>
            <person name="Grimwood J."/>
            <person name="Schmutz J."/>
            <person name="Clum A."/>
            <person name="Reid I.D."/>
            <person name="Moisan M.C."/>
            <person name="Butler G."/>
            <person name="Nguyen T.T.M."/>
            <person name="Dewar K."/>
            <person name="Conant G."/>
            <person name="Drula E."/>
            <person name="Henrissat B."/>
            <person name="Hansel C."/>
            <person name="Singer S."/>
            <person name="Hutchinson M.I."/>
            <person name="de Vries R.P."/>
            <person name="Natvig D.O."/>
            <person name="Powell A.J."/>
            <person name="Tsang A."/>
            <person name="Grigoriev I.V."/>
        </authorList>
    </citation>
    <scope>NUCLEOTIDE SEQUENCE [LARGE SCALE GENOMIC DNA]</scope>
    <source>
        <strain evidence="2 3">CBS 494.80</strain>
    </source>
</reference>
<evidence type="ECO:0000313" key="2">
    <source>
        <dbReference type="EMBL" id="KAL2064733.1"/>
    </source>
</evidence>
<evidence type="ECO:0000313" key="3">
    <source>
        <dbReference type="Proteomes" id="UP001595075"/>
    </source>
</evidence>
<proteinExistence type="predicted"/>
<comment type="caution">
    <text evidence="2">The sequence shown here is derived from an EMBL/GenBank/DDBJ whole genome shotgun (WGS) entry which is preliminary data.</text>
</comment>
<feature type="chain" id="PRO_5047013490" evidence="1">
    <location>
        <begin position="18"/>
        <end position="103"/>
    </location>
</feature>
<organism evidence="2 3">
    <name type="scientific">Oculimacula yallundae</name>
    <dbReference type="NCBI Taxonomy" id="86028"/>
    <lineage>
        <taxon>Eukaryota</taxon>
        <taxon>Fungi</taxon>
        <taxon>Dikarya</taxon>
        <taxon>Ascomycota</taxon>
        <taxon>Pezizomycotina</taxon>
        <taxon>Leotiomycetes</taxon>
        <taxon>Helotiales</taxon>
        <taxon>Ploettnerulaceae</taxon>
        <taxon>Oculimacula</taxon>
    </lineage>
</organism>
<sequence>MLAKTICLLAFAAFTMAAPLNIERDPASNGDRSKQMARIKQLRAQGLVCNESQNSGGTFVCSDGFGGDWSVNFPSTLSRRRAPALRQRLLYIVSDIPRTNSGI</sequence>
<keyword evidence="3" id="KW-1185">Reference proteome</keyword>
<gene>
    <name evidence="2" type="ORF">VTL71DRAFT_3871</name>
</gene>
<feature type="signal peptide" evidence="1">
    <location>
        <begin position="1"/>
        <end position="17"/>
    </location>
</feature>
<dbReference type="EMBL" id="JAZHXI010000013">
    <property type="protein sequence ID" value="KAL2064733.1"/>
    <property type="molecule type" value="Genomic_DNA"/>
</dbReference>
<keyword evidence="1" id="KW-0732">Signal</keyword>
<dbReference type="Proteomes" id="UP001595075">
    <property type="component" value="Unassembled WGS sequence"/>
</dbReference>
<accession>A0ABR4C6N2</accession>
<name>A0ABR4C6N2_9HELO</name>
<protein>
    <submittedName>
        <fullName evidence="2">Uncharacterized protein</fullName>
    </submittedName>
</protein>